<dbReference type="EC" id="1.1.1.274" evidence="2"/>
<proteinExistence type="predicted"/>
<reference evidence="2 3" key="1">
    <citation type="submission" date="2018-06" db="EMBL/GenBank/DDBJ databases">
        <authorList>
            <consortium name="Pathogen Informatics"/>
            <person name="Doyle S."/>
        </authorList>
    </citation>
    <scope>NUCLEOTIDE SEQUENCE [LARGE SCALE GENOMIC DNA]</scope>
    <source>
        <strain evidence="2 3">NCTC13316</strain>
    </source>
</reference>
<sequence>MLPEQSKSVASETIPPILYGTAWKEEKTKELALQALNLGFTGIDTANQRKHYFEEGVGLAIQEFLLTSQKKRHHLFIQTKFTSANGQDHRKPYNEFDSLAKQVKQSFTSSLNHLQTDYIDAYILHGPTFSQGINKADLEIWQAMEEWVHAGKVRFLGISNVTIEQVKELYERALIKPSFIQNRCFAITRWDQDVRLFSNQNKIIYQGFSLLTANQPYLLRPYMQSLAKRYNKTIPQIIFRFALQIGILPLTGTTSLKHMQDDLSINNFKLSMDEVKNIENIAINL</sequence>
<protein>
    <submittedName>
        <fullName evidence="2">D-xylose reductase III</fullName>
        <ecNumber evidence="2">1.1.1.274</ecNumber>
    </submittedName>
</protein>
<dbReference type="EMBL" id="UGOD01000001">
    <property type="protein sequence ID" value="STX51041.1"/>
    <property type="molecule type" value="Genomic_DNA"/>
</dbReference>
<evidence type="ECO:0000313" key="3">
    <source>
        <dbReference type="Proteomes" id="UP000254794"/>
    </source>
</evidence>
<dbReference type="InterPro" id="IPR023210">
    <property type="entry name" value="NADP_OxRdtase_dom"/>
</dbReference>
<dbReference type="GO" id="GO:0050580">
    <property type="term" value="F:2,5-didehydrogluconate reductase activity"/>
    <property type="evidence" value="ECO:0007669"/>
    <property type="project" value="UniProtKB-EC"/>
</dbReference>
<dbReference type="OrthoDB" id="9804790at2"/>
<gene>
    <name evidence="2" type="primary">dkgA</name>
    <name evidence="2" type="ORF">NCTC13316_01131</name>
</gene>
<dbReference type="SUPFAM" id="SSF51430">
    <property type="entry name" value="NAD(P)-linked oxidoreductase"/>
    <property type="match status" value="1"/>
</dbReference>
<name>A0A378JJX4_9GAMM</name>
<dbReference type="CDD" id="cd19071">
    <property type="entry name" value="AKR_AKR1-5-like"/>
    <property type="match status" value="1"/>
</dbReference>
<accession>A0A378JJX4</accession>
<dbReference type="InterPro" id="IPR036812">
    <property type="entry name" value="NAD(P)_OxRdtase_dom_sf"/>
</dbReference>
<evidence type="ECO:0000313" key="2">
    <source>
        <dbReference type="EMBL" id="STX51041.1"/>
    </source>
</evidence>
<feature type="domain" description="NADP-dependent oxidoreductase" evidence="1">
    <location>
        <begin position="23"/>
        <end position="282"/>
    </location>
</feature>
<dbReference type="PANTHER" id="PTHR43827">
    <property type="entry name" value="2,5-DIKETO-D-GLUCONIC ACID REDUCTASE"/>
    <property type="match status" value="1"/>
</dbReference>
<dbReference type="Pfam" id="PF00248">
    <property type="entry name" value="Aldo_ket_red"/>
    <property type="match status" value="1"/>
</dbReference>
<keyword evidence="3" id="KW-1185">Reference proteome</keyword>
<dbReference type="Proteomes" id="UP000254794">
    <property type="component" value="Unassembled WGS sequence"/>
</dbReference>
<evidence type="ECO:0000259" key="1">
    <source>
        <dbReference type="Pfam" id="PF00248"/>
    </source>
</evidence>
<dbReference type="AlphaFoldDB" id="A0A378JJX4"/>
<dbReference type="Gene3D" id="3.20.20.100">
    <property type="entry name" value="NADP-dependent oxidoreductase domain"/>
    <property type="match status" value="1"/>
</dbReference>
<dbReference type="RefSeq" id="WP_115330703.1">
    <property type="nucleotide sequence ID" value="NZ_CAAAHP010000001.1"/>
</dbReference>
<organism evidence="2 3">
    <name type="scientific">Legionella busanensis</name>
    <dbReference type="NCBI Taxonomy" id="190655"/>
    <lineage>
        <taxon>Bacteria</taxon>
        <taxon>Pseudomonadati</taxon>
        <taxon>Pseudomonadota</taxon>
        <taxon>Gammaproteobacteria</taxon>
        <taxon>Legionellales</taxon>
        <taxon>Legionellaceae</taxon>
        <taxon>Legionella</taxon>
    </lineage>
</organism>
<dbReference type="InterPro" id="IPR020471">
    <property type="entry name" value="AKR"/>
</dbReference>
<keyword evidence="2" id="KW-0560">Oxidoreductase</keyword>
<dbReference type="PANTHER" id="PTHR43827:SF8">
    <property type="entry name" value="ALDO_KETO REDUCTASE FAMILY PROTEIN"/>
    <property type="match status" value="1"/>
</dbReference>
<dbReference type="PRINTS" id="PR00069">
    <property type="entry name" value="ALDKETRDTASE"/>
</dbReference>